<sequence length="1527" mass="172172">MEGFCDSAFWNTSLVWNSDWPEVTTCFQDTVLVWIPCGFLWFAAPIYALFLFRTCSNAYPTSTLYKSKLLVCSLLAAAITVDFVREVSIHTQNNSSAWKSEVVALFIQLISVLLTAVFIEMERRKGFVTSGVLFIYLLLWAFCSLVPFYSLIFKQKMCPETSASFISRLTFWWLNRLMVEGFKAPLTEEKVNDPNPQQLAKNVIPAFLKNWDSAYKVVKTNQNSMSQHKKSHHVSDHIISVHFPDNDKLEPLLINQHLSQSVNKNKECSKISLFKVLWKTYGMKILMIQSWQLIKELMWISNPLVLGCLIDVVQDKTIQAWKGYFFAVLLFVLVILQAILDKQIIHHSGCIGLQIRTALMSAIFRKALKMDSKSKKDSSTGEIVNLMSDDAEHIEQTMAFCSAAWACLLDISICMYLLYNVLGPPMFAGLALLLLIIPSNIILYGRVRKLYDEIMKMKDERLKILSEVLNGIKILKMYAWESSFFSKVNAIREKEMHLRKKYAIMEVFLHFSWTVAPFLVSLAMFVTYIYMDKDHHLEPRTAFVTLALLNVIRIAMNWGPWVLNACIRAAVSIRRISCFLNQKDLDMDGMLKKSNEEPGPALSIENGTFTWDESLGLTLKNICIEIPQGSLVGLVGTVGSGKSSLLSAFLGEMHRVEGKVCIKGSIAYVPQQPWIQHDTVRGNILFGKDMNQEIFDRSIIACALGPDLDSLPDGDMTEIGEKGINLSGGQKQRVSLARAIYNSADIYLLDDPLSAVDINVGLHIFEQVIGPNGLLAGKTRVLVTHGVHWLPHVDVIIMMKDGCVITTGTYQDLITHDGPFVQYVRCLMTEQIESDEEEDPEVLEIKHQIMKQLEAISGEDEEEKLSYKNSPINNHLASHTASDLNGVVPAEAIRHHQLTSQLSREKKKEKEAERTKEEFDLDLAQKKHILVEEEMVEDRKIGWDVVATLIRSVGPVYFVAMIVVFVAYHVASLASNIYLSKWTDDTTLQNFTAFPANSSLRMDRNNYYLSLYGGFGAAQAFLLIVFRLLDDFRLISASRILHNNLLKTILQAPMSFFDTTPFGRIINRFSQDISTIDNSLQYSISGGIESTCLVCCSLIIIVYSTPWFLVALIPLSILYIMLQRFYVATSRQLRRLDAKFRSPIYSHFSETLQGCSVVRAFGAQLRFVEEAERRIDENTHFRFYLYGGNRWLGFRLSFLGAVVVLTTSLMAVATRQSESAGLMGLAFLYSLEITGIMDFFVGSWSTLESDMVSVERVKEYTDLGVEAPWEISAHKPPDSWPEHGDVKIDDIALRYRDGLDLVLDGVSVHVSSKEKVGIVGRTGAGKSSLTTALFRLVELARGKVYIDDRDTSLMGLHDLRSGLAILPQDPVIFAGSLRSNLDPFSQYNDQEVWTALEHAHLKTFVTCLPDGLEYDCGEGGTNLSMGQRQLVCLARTLLRKNKVLVLDEATAAVDMETDELIQQTLRTQFAACTILTIAHRLNTIMDYDKILVLDKGQVMAFDTPQHLLQDSNSIFYKMVESAGLLTS</sequence>
<dbReference type="SUPFAM" id="SSF52540">
    <property type="entry name" value="P-loop containing nucleoside triphosphate hydrolases"/>
    <property type="match status" value="2"/>
</dbReference>
<keyword evidence="9 14" id="KW-1133">Transmembrane helix</keyword>
<evidence type="ECO:0000256" key="14">
    <source>
        <dbReference type="SAM" id="Phobius"/>
    </source>
</evidence>
<keyword evidence="18" id="KW-1185">Reference proteome</keyword>
<feature type="transmembrane region" description="Helical" evidence="14">
    <location>
        <begin position="956"/>
        <end position="979"/>
    </location>
</feature>
<feature type="domain" description="ABC transmembrane type-1" evidence="16">
    <location>
        <begin position="297"/>
        <end position="568"/>
    </location>
</feature>
<feature type="transmembrane region" description="Helical" evidence="14">
    <location>
        <begin position="425"/>
        <end position="447"/>
    </location>
</feature>
<evidence type="ECO:0000256" key="5">
    <source>
        <dbReference type="ARBA" id="ARBA00022692"/>
    </source>
</evidence>
<comment type="catalytic activity">
    <reaction evidence="12">
        <text>leukotriene C4(in) + ATP + H2O = leukotriene C4(out) + ADP + phosphate + H(+)</text>
        <dbReference type="Rhea" id="RHEA:38963"/>
        <dbReference type="ChEBI" id="CHEBI:15377"/>
        <dbReference type="ChEBI" id="CHEBI:15378"/>
        <dbReference type="ChEBI" id="CHEBI:30616"/>
        <dbReference type="ChEBI" id="CHEBI:43474"/>
        <dbReference type="ChEBI" id="CHEBI:57973"/>
        <dbReference type="ChEBI" id="CHEBI:456216"/>
    </reaction>
    <physiologicalReaction direction="left-to-right" evidence="12">
        <dbReference type="Rhea" id="RHEA:38964"/>
    </physiologicalReaction>
</comment>
<comment type="caution">
    <text evidence="17">The sequence shown here is derived from an EMBL/GenBank/DDBJ whole genome shotgun (WGS) entry which is preliminary data.</text>
</comment>
<keyword evidence="6" id="KW-0677">Repeat</keyword>
<feature type="domain" description="ABC transporter" evidence="15">
    <location>
        <begin position="1286"/>
        <end position="1520"/>
    </location>
</feature>
<feature type="transmembrane region" description="Helical" evidence="14">
    <location>
        <begin position="1192"/>
        <end position="1214"/>
    </location>
</feature>
<dbReference type="Proteomes" id="UP000245119">
    <property type="component" value="Linkage Group LG2"/>
</dbReference>
<reference evidence="17 18" key="1">
    <citation type="submission" date="2018-04" db="EMBL/GenBank/DDBJ databases">
        <title>The genome of golden apple snail Pomacea canaliculata provides insight into stress tolerance and invasive adaptation.</title>
        <authorList>
            <person name="Liu C."/>
            <person name="Liu B."/>
            <person name="Ren Y."/>
            <person name="Zhang Y."/>
            <person name="Wang H."/>
            <person name="Li S."/>
            <person name="Jiang F."/>
            <person name="Yin L."/>
            <person name="Zhang G."/>
            <person name="Qian W."/>
            <person name="Fan W."/>
        </authorList>
    </citation>
    <scope>NUCLEOTIDE SEQUENCE [LARGE SCALE GENOMIC DNA]</scope>
    <source>
        <strain evidence="17">SZHN2017</strain>
        <tissue evidence="17">Muscle</tissue>
    </source>
</reference>
<feature type="transmembrane region" description="Helical" evidence="14">
    <location>
        <begin position="543"/>
        <end position="567"/>
    </location>
</feature>
<dbReference type="CDD" id="cd18595">
    <property type="entry name" value="ABC_6TM_MRP1_2_3_6_D1_like"/>
    <property type="match status" value="1"/>
</dbReference>
<keyword evidence="10 14" id="KW-0472">Membrane</keyword>
<evidence type="ECO:0000256" key="9">
    <source>
        <dbReference type="ARBA" id="ARBA00022989"/>
    </source>
</evidence>
<feature type="coiled-coil region" evidence="13">
    <location>
        <begin position="895"/>
        <end position="922"/>
    </location>
</feature>
<dbReference type="GO" id="GO:0000323">
    <property type="term" value="C:lytic vacuole"/>
    <property type="evidence" value="ECO:0007669"/>
    <property type="project" value="UniProtKB-ARBA"/>
</dbReference>
<evidence type="ECO:0000256" key="4">
    <source>
        <dbReference type="ARBA" id="ARBA00022554"/>
    </source>
</evidence>
<comment type="subcellular location">
    <subcellularLocation>
        <location evidence="1">Vacuole membrane</location>
        <topology evidence="1">Multi-pass membrane protein</topology>
    </subcellularLocation>
</comment>
<dbReference type="OrthoDB" id="6500128at2759"/>
<keyword evidence="7" id="KW-0547">Nucleotide-binding</keyword>
<dbReference type="GO" id="GO:0005774">
    <property type="term" value="C:vacuolar membrane"/>
    <property type="evidence" value="ECO:0007669"/>
    <property type="project" value="UniProtKB-SubCell"/>
</dbReference>
<keyword evidence="8" id="KW-0067">ATP-binding</keyword>
<keyword evidence="5 14" id="KW-0812">Transmembrane</keyword>
<name>A0A2T7PS54_POMCA</name>
<evidence type="ECO:0000259" key="15">
    <source>
        <dbReference type="PROSITE" id="PS50893"/>
    </source>
</evidence>
<feature type="transmembrane region" description="Helical" evidence="14">
    <location>
        <begin position="31"/>
        <end position="52"/>
    </location>
</feature>
<dbReference type="CDD" id="cd18603">
    <property type="entry name" value="ABC_6TM_MRP1_2_3_6_D2_like"/>
    <property type="match status" value="1"/>
</dbReference>
<dbReference type="InterPro" id="IPR056227">
    <property type="entry name" value="TMD0_ABC"/>
</dbReference>
<dbReference type="Gene3D" id="1.20.1560.10">
    <property type="entry name" value="ABC transporter type 1, transmembrane domain"/>
    <property type="match status" value="2"/>
</dbReference>
<proteinExistence type="inferred from homology"/>
<dbReference type="InterPro" id="IPR003593">
    <property type="entry name" value="AAA+_ATPase"/>
</dbReference>
<feature type="transmembrane region" description="Helical" evidence="14">
    <location>
        <begin position="321"/>
        <end position="340"/>
    </location>
</feature>
<evidence type="ECO:0000256" key="7">
    <source>
        <dbReference type="ARBA" id="ARBA00022741"/>
    </source>
</evidence>
<evidence type="ECO:0000256" key="10">
    <source>
        <dbReference type="ARBA" id="ARBA00023136"/>
    </source>
</evidence>
<dbReference type="PROSITE" id="PS50893">
    <property type="entry name" value="ABC_TRANSPORTER_2"/>
    <property type="match status" value="2"/>
</dbReference>
<feature type="transmembrane region" description="Helical" evidence="14">
    <location>
        <begin position="103"/>
        <end position="121"/>
    </location>
</feature>
<dbReference type="Pfam" id="PF00664">
    <property type="entry name" value="ABC_membrane"/>
    <property type="match status" value="2"/>
</dbReference>
<dbReference type="FunFam" id="1.20.1560.10:FF:000001">
    <property type="entry name" value="ATP-binding cassette subfamily C member 1"/>
    <property type="match status" value="1"/>
</dbReference>
<organism evidence="17 18">
    <name type="scientific">Pomacea canaliculata</name>
    <name type="common">Golden apple snail</name>
    <dbReference type="NCBI Taxonomy" id="400727"/>
    <lineage>
        <taxon>Eukaryota</taxon>
        <taxon>Metazoa</taxon>
        <taxon>Spiralia</taxon>
        <taxon>Lophotrochozoa</taxon>
        <taxon>Mollusca</taxon>
        <taxon>Gastropoda</taxon>
        <taxon>Caenogastropoda</taxon>
        <taxon>Architaenioglossa</taxon>
        <taxon>Ampullarioidea</taxon>
        <taxon>Ampullariidae</taxon>
        <taxon>Pomacea</taxon>
    </lineage>
</organism>
<dbReference type="InterPro" id="IPR017871">
    <property type="entry name" value="ABC_transporter-like_CS"/>
</dbReference>
<evidence type="ECO:0000256" key="6">
    <source>
        <dbReference type="ARBA" id="ARBA00022737"/>
    </source>
</evidence>
<dbReference type="STRING" id="400727.A0A2T7PS54"/>
<dbReference type="PROSITE" id="PS00211">
    <property type="entry name" value="ABC_TRANSPORTER_1"/>
    <property type="match status" value="1"/>
</dbReference>
<keyword evidence="3" id="KW-0813">Transport</keyword>
<feature type="transmembrane region" description="Helical" evidence="14">
    <location>
        <begin position="1107"/>
        <end position="1127"/>
    </location>
</feature>
<dbReference type="GO" id="GO:0016887">
    <property type="term" value="F:ATP hydrolysis activity"/>
    <property type="evidence" value="ECO:0007669"/>
    <property type="project" value="InterPro"/>
</dbReference>
<evidence type="ECO:0000313" key="17">
    <source>
        <dbReference type="EMBL" id="PVD36248.1"/>
    </source>
</evidence>
<evidence type="ECO:0000256" key="13">
    <source>
        <dbReference type="SAM" id="Coils"/>
    </source>
</evidence>
<dbReference type="Pfam" id="PF00005">
    <property type="entry name" value="ABC_tran"/>
    <property type="match status" value="2"/>
</dbReference>
<dbReference type="InterPro" id="IPR050173">
    <property type="entry name" value="ABC_transporter_C-like"/>
</dbReference>
<dbReference type="SMART" id="SM00382">
    <property type="entry name" value="AAA"/>
    <property type="match status" value="2"/>
</dbReference>
<dbReference type="InterPro" id="IPR011527">
    <property type="entry name" value="ABC1_TM_dom"/>
</dbReference>
<evidence type="ECO:0000313" key="18">
    <source>
        <dbReference type="Proteomes" id="UP000245119"/>
    </source>
</evidence>
<feature type="transmembrane region" description="Helical" evidence="14">
    <location>
        <begin position="507"/>
        <end position="531"/>
    </location>
</feature>
<dbReference type="PROSITE" id="PS50929">
    <property type="entry name" value="ABC_TM1F"/>
    <property type="match status" value="2"/>
</dbReference>
<feature type="transmembrane region" description="Helical" evidence="14">
    <location>
        <begin position="133"/>
        <end position="152"/>
    </location>
</feature>
<dbReference type="SUPFAM" id="SSF90123">
    <property type="entry name" value="ABC transporter transmembrane region"/>
    <property type="match status" value="2"/>
</dbReference>
<dbReference type="EC" id="7.6.2.3" evidence="11"/>
<dbReference type="Pfam" id="PF24357">
    <property type="entry name" value="TMD0_ABC"/>
    <property type="match status" value="1"/>
</dbReference>
<gene>
    <name evidence="17" type="ORF">C0Q70_03226</name>
</gene>
<dbReference type="PANTHER" id="PTHR24223:SF443">
    <property type="entry name" value="MULTIDRUG-RESISTANCE LIKE PROTEIN 1, ISOFORM I"/>
    <property type="match status" value="1"/>
</dbReference>
<feature type="domain" description="ABC transmembrane type-1" evidence="16">
    <location>
        <begin position="959"/>
        <end position="1249"/>
    </location>
</feature>
<evidence type="ECO:0000256" key="3">
    <source>
        <dbReference type="ARBA" id="ARBA00022448"/>
    </source>
</evidence>
<dbReference type="InterPro" id="IPR003439">
    <property type="entry name" value="ABC_transporter-like_ATP-bd"/>
</dbReference>
<protein>
    <recommendedName>
        <fullName evidence="11">ABC-type glutathione-S-conjugate transporter</fullName>
        <ecNumber evidence="11">7.6.2.3</ecNumber>
    </recommendedName>
</protein>
<evidence type="ECO:0000256" key="1">
    <source>
        <dbReference type="ARBA" id="ARBA00004128"/>
    </source>
</evidence>
<dbReference type="EMBL" id="PZQS01000002">
    <property type="protein sequence ID" value="PVD36248.1"/>
    <property type="molecule type" value="Genomic_DNA"/>
</dbReference>
<evidence type="ECO:0000256" key="12">
    <source>
        <dbReference type="ARBA" id="ARBA00047523"/>
    </source>
</evidence>
<feature type="domain" description="ABC transporter" evidence="15">
    <location>
        <begin position="602"/>
        <end position="826"/>
    </location>
</feature>
<feature type="transmembrane region" description="Helical" evidence="14">
    <location>
        <begin position="1220"/>
        <end position="1241"/>
    </location>
</feature>
<feature type="transmembrane region" description="Helical" evidence="14">
    <location>
        <begin position="1007"/>
        <end position="1029"/>
    </location>
</feature>
<dbReference type="InterPro" id="IPR027417">
    <property type="entry name" value="P-loop_NTPase"/>
</dbReference>
<dbReference type="FunFam" id="3.40.50.300:FF:000997">
    <property type="entry name" value="Multidrug resistance-associated protein 1"/>
    <property type="match status" value="1"/>
</dbReference>
<evidence type="ECO:0000256" key="8">
    <source>
        <dbReference type="ARBA" id="ARBA00022840"/>
    </source>
</evidence>
<dbReference type="FunFam" id="1.20.1560.10:FF:000020">
    <property type="entry name" value="ABC metal ion transporter"/>
    <property type="match status" value="1"/>
</dbReference>
<dbReference type="FunFam" id="3.40.50.300:FF:000074">
    <property type="entry name" value="Multidrug resistance-associated protein 5 isoform 1"/>
    <property type="match status" value="1"/>
</dbReference>
<dbReference type="CDD" id="cd03250">
    <property type="entry name" value="ABCC_MRP_domain1"/>
    <property type="match status" value="1"/>
</dbReference>
<evidence type="ECO:0000256" key="2">
    <source>
        <dbReference type="ARBA" id="ARBA00009726"/>
    </source>
</evidence>
<dbReference type="InterPro" id="IPR036640">
    <property type="entry name" value="ABC1_TM_sf"/>
</dbReference>
<accession>A0A2T7PS54</accession>
<dbReference type="GO" id="GO:0015431">
    <property type="term" value="F:ABC-type glutathione S-conjugate transporter activity"/>
    <property type="evidence" value="ECO:0007669"/>
    <property type="project" value="UniProtKB-EC"/>
</dbReference>
<keyword evidence="4" id="KW-0926">Vacuole</keyword>
<keyword evidence="13" id="KW-0175">Coiled coil</keyword>
<evidence type="ECO:0000259" key="16">
    <source>
        <dbReference type="PROSITE" id="PS50929"/>
    </source>
</evidence>
<evidence type="ECO:0000256" key="11">
    <source>
        <dbReference type="ARBA" id="ARBA00024220"/>
    </source>
</evidence>
<dbReference type="Gene3D" id="3.40.50.300">
    <property type="entry name" value="P-loop containing nucleotide triphosphate hydrolases"/>
    <property type="match status" value="2"/>
</dbReference>
<dbReference type="PANTHER" id="PTHR24223">
    <property type="entry name" value="ATP-BINDING CASSETTE SUB-FAMILY C"/>
    <property type="match status" value="1"/>
</dbReference>
<dbReference type="GO" id="GO:0005524">
    <property type="term" value="F:ATP binding"/>
    <property type="evidence" value="ECO:0007669"/>
    <property type="project" value="UniProtKB-KW"/>
</dbReference>
<dbReference type="CDD" id="cd03244">
    <property type="entry name" value="ABCC_MRP_domain2"/>
    <property type="match status" value="1"/>
</dbReference>
<comment type="similarity">
    <text evidence="2">Belongs to the ABC transporter superfamily. ABCC family. Conjugate transporter (TC 3.A.1.208) subfamily.</text>
</comment>